<feature type="region of interest" description="Disordered" evidence="1">
    <location>
        <begin position="532"/>
        <end position="597"/>
    </location>
</feature>
<protein>
    <submittedName>
        <fullName evidence="2">Uncharacterized protein</fullName>
    </submittedName>
</protein>
<proteinExistence type="predicted"/>
<dbReference type="PANTHER" id="PTHR34194">
    <property type="entry name" value="F14J8.16 PROTEIN"/>
    <property type="match status" value="1"/>
</dbReference>
<keyword evidence="3" id="KW-1185">Reference proteome</keyword>
<evidence type="ECO:0000313" key="3">
    <source>
        <dbReference type="Proteomes" id="UP001234989"/>
    </source>
</evidence>
<organism evidence="2 3">
    <name type="scientific">Solanum verrucosum</name>
    <dbReference type="NCBI Taxonomy" id="315347"/>
    <lineage>
        <taxon>Eukaryota</taxon>
        <taxon>Viridiplantae</taxon>
        <taxon>Streptophyta</taxon>
        <taxon>Embryophyta</taxon>
        <taxon>Tracheophyta</taxon>
        <taxon>Spermatophyta</taxon>
        <taxon>Magnoliopsida</taxon>
        <taxon>eudicotyledons</taxon>
        <taxon>Gunneridae</taxon>
        <taxon>Pentapetalae</taxon>
        <taxon>asterids</taxon>
        <taxon>lamiids</taxon>
        <taxon>Solanales</taxon>
        <taxon>Solanaceae</taxon>
        <taxon>Solanoideae</taxon>
        <taxon>Solaneae</taxon>
        <taxon>Solanum</taxon>
    </lineage>
</organism>
<feature type="compositionally biased region" description="Basic and acidic residues" evidence="1">
    <location>
        <begin position="538"/>
        <end position="593"/>
    </location>
</feature>
<reference evidence="2" key="1">
    <citation type="submission" date="2023-08" db="EMBL/GenBank/DDBJ databases">
        <title>A de novo genome assembly of Solanum verrucosum Schlechtendal, a Mexican diploid species geographically isolated from the other diploid A-genome species in potato relatives.</title>
        <authorList>
            <person name="Hosaka K."/>
        </authorList>
    </citation>
    <scope>NUCLEOTIDE SEQUENCE</scope>
    <source>
        <tissue evidence="2">Young leaves</tissue>
    </source>
</reference>
<dbReference type="AlphaFoldDB" id="A0AAF0QUZ6"/>
<accession>A0AAF0QUZ6</accession>
<name>A0AAF0QUZ6_SOLVR</name>
<dbReference type="PANTHER" id="PTHR34194:SF28">
    <property type="entry name" value="OVULE PROTEIN"/>
    <property type="match status" value="1"/>
</dbReference>
<gene>
    <name evidence="2" type="ORF">MTR67_019834</name>
</gene>
<evidence type="ECO:0000256" key="1">
    <source>
        <dbReference type="SAM" id="MobiDB-lite"/>
    </source>
</evidence>
<evidence type="ECO:0000313" key="2">
    <source>
        <dbReference type="EMBL" id="WMV26449.1"/>
    </source>
</evidence>
<dbReference type="Proteomes" id="UP001234989">
    <property type="component" value="Chromosome 4"/>
</dbReference>
<sequence>MGKVGMEKLCPCQDKDIYHDLCSALERCVHVDEDYKSLLLFIEKGGVAYGGDRDNPRLAYFEVEADPLYMNFLANTKLDGTSYVSKVNDQNGLTVFIKYERDRELEIYGVEKGQDNVREKCELGRSSKALKTNARKNRMENGILSKKQGNEDMDLDNRKQRIDVEIVPGKEQKMKGGILSKKRQNEDMDLDNRKQRVDVNIGPGKEQQMKDGILSKRQGNEDRDLDNRNHRIDVMIVHGKKQKMNDGILSKKRRNEDRDLDNWKHIIDANIIPGKEQKIQNDSKFMDVEVKIEPQEDSDSLKEAISQSEVEILENVGAEVRRGSSSNPFVPSVEHCLNLDATIIDSRYRKEVLNLLMTPYNEEEYKKLWKDIKMRLPSSSTNGCGKSLLSLHKGITLVVRCTYTDLEADPLYMNFLAKTTLDGTSYVYKVNDQNGLPLFIKYEKDRELEIHGVEKDQDNVREKHKLGESSKGLKANARENRSVSIVEKQKIKDGILSKKRGNKDRELEMHGVENGQDIVRAKYKLRSSKALKTNARKSRMEDGILSKKRGNEDRDLDDRKHRVDVKIVPGKEQKAKDRILSKNQGNKDRDLNNRKQRTNVEIVPGVEQKTQNGSKFMDSGVNIEPKEHSDSLEECMAVTLPHLYLQLNIARMKEVLNLLMRRYNEEEYKKLWKDIKMQLPSSSTNGRGKSLLSRHEEYWPVKNSCSKDDSGGDVEVHVCKNEDLPDKVGVNFMVDKLRKARLRWFGHVKWRYTEAPMSMCERLAVMGFRRAVNRAIKMANHDKDKKLNIMRGFFFWLEHLTRQDAFQPWEDAECLQTMPGSSYSQCQCVP</sequence>
<dbReference type="EMBL" id="CP133615">
    <property type="protein sequence ID" value="WMV26449.1"/>
    <property type="molecule type" value="Genomic_DNA"/>
</dbReference>